<dbReference type="PANTHER" id="PTHR24221:SF654">
    <property type="entry name" value="ATP-BINDING CASSETTE SUB-FAMILY B MEMBER 6"/>
    <property type="match status" value="1"/>
</dbReference>
<dbReference type="RefSeq" id="WP_284256513.1">
    <property type="nucleotide sequence ID" value="NZ_BSOS01000007.1"/>
</dbReference>
<dbReference type="SUPFAM" id="SSF90123">
    <property type="entry name" value="ABC transporter transmembrane region"/>
    <property type="match status" value="1"/>
</dbReference>
<dbReference type="PROSITE" id="PS50893">
    <property type="entry name" value="ABC_TRANSPORTER_2"/>
    <property type="match status" value="1"/>
</dbReference>
<keyword evidence="2 7" id="KW-0812">Transmembrane</keyword>
<evidence type="ECO:0000256" key="6">
    <source>
        <dbReference type="ARBA" id="ARBA00023136"/>
    </source>
</evidence>
<evidence type="ECO:0000256" key="7">
    <source>
        <dbReference type="SAM" id="Phobius"/>
    </source>
</evidence>
<dbReference type="InterPro" id="IPR039421">
    <property type="entry name" value="Type_1_exporter"/>
</dbReference>
<sequence length="561" mass="60092">MRDLIRLLRLFGSSRGWMFGGVALACITVLANFGLMTLSGWFLAAAAVTGLAGFAAQNAFNFFSPAAGVRFFATVRVASRYVERLVTHDATFRLLAQLRVWFYTKLEPLAPAVLQGYRASDLLSRIVADIDTLNMFYLRVFLPFAVACGAGAAMVVFFGVFSWPAALALLVGLVLTGGALPWLTQRRGAAAGGEITRLNADLRAEMVDAVQGMGELLSYNAAPALQARVAGLNARLIGRQAEMARITGLGSAAAGLLTNFTLLLVVVAVIPAVRAGQLSAPELPMLALGTMAAFEAVAPLPVAFQFLGQIRTAAARIFQIADQKSVIVPPAHPSPRPGSFDLDLRGVCLRYAADAPWALNGLDLHISQGSHVAIMGGTGAGKTSLINLLLRFHEYQAGSAKFGGVELRDFHAEDLAAYFSVVSQRSYLFHTTIRDNLLIAKGEAAEDELWHALEVAQLAGFVRGLPLGLDTIVGEAGVRLSGGQARRVAIARAVLKDTPWLILDEPTEGLDTVTEHALLRDLQPLMAGKTVLYITHRRAGLAAMDRVYTLTDGRIMLRESN</sequence>
<dbReference type="PROSITE" id="PS51257">
    <property type="entry name" value="PROKAR_LIPOPROTEIN"/>
    <property type="match status" value="1"/>
</dbReference>
<feature type="domain" description="ABC transporter" evidence="8">
    <location>
        <begin position="344"/>
        <end position="560"/>
    </location>
</feature>
<dbReference type="EMBL" id="BSOS01000007">
    <property type="protein sequence ID" value="GLR65958.1"/>
    <property type="molecule type" value="Genomic_DNA"/>
</dbReference>
<comment type="caution">
    <text evidence="10">The sequence shown here is derived from an EMBL/GenBank/DDBJ whole genome shotgun (WGS) entry which is preliminary data.</text>
</comment>
<dbReference type="NCBIfam" id="TIGR02868">
    <property type="entry name" value="CydC"/>
    <property type="match status" value="1"/>
</dbReference>
<dbReference type="Gene3D" id="3.40.50.300">
    <property type="entry name" value="P-loop containing nucleotide triphosphate hydrolases"/>
    <property type="match status" value="1"/>
</dbReference>
<evidence type="ECO:0000256" key="4">
    <source>
        <dbReference type="ARBA" id="ARBA00022840"/>
    </source>
</evidence>
<dbReference type="InterPro" id="IPR036640">
    <property type="entry name" value="ABC1_TM_sf"/>
</dbReference>
<dbReference type="InterPro" id="IPR027417">
    <property type="entry name" value="P-loop_NTPase"/>
</dbReference>
<comment type="subcellular location">
    <subcellularLocation>
        <location evidence="1">Cell membrane</location>
        <topology evidence="1">Multi-pass membrane protein</topology>
    </subcellularLocation>
</comment>
<dbReference type="Pfam" id="PF00005">
    <property type="entry name" value="ABC_tran"/>
    <property type="match status" value="1"/>
</dbReference>
<feature type="domain" description="ABC transmembrane type-1" evidence="9">
    <location>
        <begin position="19"/>
        <end position="309"/>
    </location>
</feature>
<keyword evidence="4 10" id="KW-0067">ATP-binding</keyword>
<dbReference type="InterPro" id="IPR017871">
    <property type="entry name" value="ABC_transporter-like_CS"/>
</dbReference>
<name>A0ABQ6A6X9_9PROT</name>
<accession>A0ABQ6A6X9</accession>
<feature type="transmembrane region" description="Helical" evidence="7">
    <location>
        <begin position="41"/>
        <end position="63"/>
    </location>
</feature>
<feature type="transmembrane region" description="Helical" evidence="7">
    <location>
        <begin position="285"/>
        <end position="307"/>
    </location>
</feature>
<evidence type="ECO:0000259" key="9">
    <source>
        <dbReference type="PROSITE" id="PS50929"/>
    </source>
</evidence>
<evidence type="ECO:0000256" key="5">
    <source>
        <dbReference type="ARBA" id="ARBA00022989"/>
    </source>
</evidence>
<protein>
    <submittedName>
        <fullName evidence="10">Cysteine/glutathione ABC transporter ATP-binding protein/permease CydC</fullName>
    </submittedName>
</protein>
<keyword evidence="6 7" id="KW-0472">Membrane</keyword>
<dbReference type="Gene3D" id="1.20.1560.10">
    <property type="entry name" value="ABC transporter type 1, transmembrane domain"/>
    <property type="match status" value="1"/>
</dbReference>
<evidence type="ECO:0000256" key="3">
    <source>
        <dbReference type="ARBA" id="ARBA00022741"/>
    </source>
</evidence>
<dbReference type="PROSITE" id="PS50929">
    <property type="entry name" value="ABC_TM1F"/>
    <property type="match status" value="1"/>
</dbReference>
<gene>
    <name evidence="10" type="primary">cydC_1</name>
    <name evidence="10" type="ORF">GCM10010909_06360</name>
</gene>
<evidence type="ECO:0000313" key="11">
    <source>
        <dbReference type="Proteomes" id="UP001156641"/>
    </source>
</evidence>
<feature type="transmembrane region" description="Helical" evidence="7">
    <location>
        <begin position="136"/>
        <end position="159"/>
    </location>
</feature>
<keyword evidence="5 7" id="KW-1133">Transmembrane helix</keyword>
<dbReference type="PANTHER" id="PTHR24221">
    <property type="entry name" value="ATP-BINDING CASSETTE SUB-FAMILY B"/>
    <property type="match status" value="1"/>
</dbReference>
<feature type="transmembrane region" description="Helical" evidence="7">
    <location>
        <begin position="249"/>
        <end position="273"/>
    </location>
</feature>
<evidence type="ECO:0000256" key="2">
    <source>
        <dbReference type="ARBA" id="ARBA00022692"/>
    </source>
</evidence>
<dbReference type="Proteomes" id="UP001156641">
    <property type="component" value="Unassembled WGS sequence"/>
</dbReference>
<evidence type="ECO:0000256" key="1">
    <source>
        <dbReference type="ARBA" id="ARBA00004651"/>
    </source>
</evidence>
<organism evidence="10 11">
    <name type="scientific">Acidocella aquatica</name>
    <dbReference type="NCBI Taxonomy" id="1922313"/>
    <lineage>
        <taxon>Bacteria</taxon>
        <taxon>Pseudomonadati</taxon>
        <taxon>Pseudomonadota</taxon>
        <taxon>Alphaproteobacteria</taxon>
        <taxon>Acetobacterales</taxon>
        <taxon>Acidocellaceae</taxon>
        <taxon>Acidocella</taxon>
    </lineage>
</organism>
<dbReference type="GO" id="GO:0005524">
    <property type="term" value="F:ATP binding"/>
    <property type="evidence" value="ECO:0007669"/>
    <property type="project" value="UniProtKB-KW"/>
</dbReference>
<dbReference type="InterPro" id="IPR011527">
    <property type="entry name" value="ABC1_TM_dom"/>
</dbReference>
<keyword evidence="3" id="KW-0547">Nucleotide-binding</keyword>
<proteinExistence type="predicted"/>
<dbReference type="InterPro" id="IPR003439">
    <property type="entry name" value="ABC_transporter-like_ATP-bd"/>
</dbReference>
<dbReference type="PROSITE" id="PS00211">
    <property type="entry name" value="ABC_TRANSPORTER_1"/>
    <property type="match status" value="1"/>
</dbReference>
<evidence type="ECO:0000259" key="8">
    <source>
        <dbReference type="PROSITE" id="PS50893"/>
    </source>
</evidence>
<reference evidence="11" key="1">
    <citation type="journal article" date="2019" name="Int. J. Syst. Evol. Microbiol.">
        <title>The Global Catalogue of Microorganisms (GCM) 10K type strain sequencing project: providing services to taxonomists for standard genome sequencing and annotation.</title>
        <authorList>
            <consortium name="The Broad Institute Genomics Platform"/>
            <consortium name="The Broad Institute Genome Sequencing Center for Infectious Disease"/>
            <person name="Wu L."/>
            <person name="Ma J."/>
        </authorList>
    </citation>
    <scope>NUCLEOTIDE SEQUENCE [LARGE SCALE GENOMIC DNA]</scope>
    <source>
        <strain evidence="11">NBRC 112502</strain>
    </source>
</reference>
<dbReference type="SMART" id="SM00382">
    <property type="entry name" value="AAA"/>
    <property type="match status" value="1"/>
</dbReference>
<evidence type="ECO:0000313" key="10">
    <source>
        <dbReference type="EMBL" id="GLR65958.1"/>
    </source>
</evidence>
<feature type="transmembrane region" description="Helical" evidence="7">
    <location>
        <begin position="165"/>
        <end position="183"/>
    </location>
</feature>
<dbReference type="InterPro" id="IPR003593">
    <property type="entry name" value="AAA+_ATPase"/>
</dbReference>
<feature type="transmembrane region" description="Helical" evidence="7">
    <location>
        <begin position="16"/>
        <end position="35"/>
    </location>
</feature>
<keyword evidence="11" id="KW-1185">Reference proteome</keyword>
<dbReference type="SUPFAM" id="SSF52540">
    <property type="entry name" value="P-loop containing nucleoside triphosphate hydrolases"/>
    <property type="match status" value="1"/>
</dbReference>
<dbReference type="CDD" id="cd18585">
    <property type="entry name" value="ABC_6TM_CydC"/>
    <property type="match status" value="1"/>
</dbReference>
<dbReference type="InterPro" id="IPR014223">
    <property type="entry name" value="ABC_CydC/D"/>
</dbReference>